<keyword evidence="2" id="KW-1185">Reference proteome</keyword>
<organism evidence="1 2">
    <name type="scientific">Streptomyces toxytricini</name>
    <name type="common">Actinomyces toxytricini</name>
    <dbReference type="NCBI Taxonomy" id="67369"/>
    <lineage>
        <taxon>Bacteria</taxon>
        <taxon>Bacillati</taxon>
        <taxon>Actinomycetota</taxon>
        <taxon>Actinomycetes</taxon>
        <taxon>Kitasatosporales</taxon>
        <taxon>Streptomycetaceae</taxon>
        <taxon>Streptomyces</taxon>
    </lineage>
</organism>
<evidence type="ECO:0008006" key="3">
    <source>
        <dbReference type="Google" id="ProtNLM"/>
    </source>
</evidence>
<evidence type="ECO:0000313" key="1">
    <source>
        <dbReference type="EMBL" id="MFJ2822291.1"/>
    </source>
</evidence>
<protein>
    <recommendedName>
        <fullName evidence="3">Aminoglycoside phosphotransferase</fullName>
    </recommendedName>
</protein>
<accession>A0ABW8EK88</accession>
<name>A0ABW8EK88_STRT5</name>
<dbReference type="RefSeq" id="WP_365514700.1">
    <property type="nucleotide sequence ID" value="NZ_JBFANW010000538.1"/>
</dbReference>
<comment type="caution">
    <text evidence="1">The sequence shown here is derived from an EMBL/GenBank/DDBJ whole genome shotgun (WGS) entry which is preliminary data.</text>
</comment>
<gene>
    <name evidence="1" type="ORF">ACIO7M_14380</name>
</gene>
<dbReference type="Proteomes" id="UP001617351">
    <property type="component" value="Unassembled WGS sequence"/>
</dbReference>
<reference evidence="1 2" key="1">
    <citation type="submission" date="2024-10" db="EMBL/GenBank/DDBJ databases">
        <title>The Natural Products Discovery Center: Release of the First 8490 Sequenced Strains for Exploring Actinobacteria Biosynthetic Diversity.</title>
        <authorList>
            <person name="Kalkreuter E."/>
            <person name="Kautsar S.A."/>
            <person name="Yang D."/>
            <person name="Bader C.D."/>
            <person name="Teijaro C.N."/>
            <person name="Fluegel L."/>
            <person name="Davis C.M."/>
            <person name="Simpson J.R."/>
            <person name="Lauterbach L."/>
            <person name="Steele A.D."/>
            <person name="Gui C."/>
            <person name="Meng S."/>
            <person name="Li G."/>
            <person name="Viehrig K."/>
            <person name="Ye F."/>
            <person name="Su P."/>
            <person name="Kiefer A.F."/>
            <person name="Nichols A."/>
            <person name="Cepeda A.J."/>
            <person name="Yan W."/>
            <person name="Fan B."/>
            <person name="Jiang Y."/>
            <person name="Adhikari A."/>
            <person name="Zheng C.-J."/>
            <person name="Schuster L."/>
            <person name="Cowan T.M."/>
            <person name="Smanski M.J."/>
            <person name="Chevrette M.G."/>
            <person name="De Carvalho L.P.S."/>
            <person name="Shen B."/>
        </authorList>
    </citation>
    <scope>NUCLEOTIDE SEQUENCE [LARGE SCALE GENOMIC DNA]</scope>
    <source>
        <strain evidence="1 2">NPDC087220</strain>
    </source>
</reference>
<dbReference type="EMBL" id="JBIUYY010000005">
    <property type="protein sequence ID" value="MFJ2822291.1"/>
    <property type="molecule type" value="Genomic_DNA"/>
</dbReference>
<sequence length="107" mass="12070">MNDSAEQAQTADRLWQEHRREPFPDSLRRVTFDGTDVWLLEWGIAGSLVRRLDHGSPLDAEDRALLQSHIDELDRVIPSLGDPAGAHYCRRLRRLAALAMRNAPATG</sequence>
<evidence type="ECO:0000313" key="2">
    <source>
        <dbReference type="Proteomes" id="UP001617351"/>
    </source>
</evidence>
<proteinExistence type="predicted"/>